<dbReference type="RefSeq" id="WP_119371935.1">
    <property type="nucleotide sequence ID" value="NZ_QWLL01000064.1"/>
</dbReference>
<dbReference type="Pfam" id="PF01323">
    <property type="entry name" value="DSBA"/>
    <property type="match status" value="1"/>
</dbReference>
<dbReference type="Proteomes" id="UP000265875">
    <property type="component" value="Unassembled WGS sequence"/>
</dbReference>
<feature type="domain" description="DSBA-like thioredoxin" evidence="1">
    <location>
        <begin position="7"/>
        <end position="208"/>
    </location>
</feature>
<sequence length="218" mass="24482">MKHTVKIDFVSDVVCPWCALGSTALDQAIANVADEIDVKLTFKPFELNPDMSAEGEDAIQHMIRKYGRTAEQVAARNQMIVERGRELGFEFNLQRRTHFFNTHDAHRLLFWAANEGLQSELHRALIETYFVNGQNPSSHQTLVALAQKVGLNAQQAQVVLENGQFTDEVRALENFYMDRGINSVPAMVLNNRQVVAGSQSVEYYEDVLRQAAQAASSN</sequence>
<reference evidence="2 3" key="1">
    <citation type="submission" date="2018-08" db="EMBL/GenBank/DDBJ databases">
        <title>Draft genome sequence of the cyanotroph, Pseudomonas monteilii BCN3.</title>
        <authorList>
            <person name="Jones L.B."/>
            <person name="Kunz D.A."/>
        </authorList>
    </citation>
    <scope>NUCLEOTIDE SEQUENCE [LARGE SCALE GENOMIC DNA]</scope>
    <source>
        <strain evidence="2 3">BCN3</strain>
    </source>
</reference>
<comment type="caution">
    <text evidence="2">The sequence shown here is derived from an EMBL/GenBank/DDBJ whole genome shotgun (WGS) entry which is preliminary data.</text>
</comment>
<dbReference type="PANTHER" id="PTHR13887">
    <property type="entry name" value="GLUTATHIONE S-TRANSFERASE KAPPA"/>
    <property type="match status" value="1"/>
</dbReference>
<name>A0A399LYN3_9PSED</name>
<dbReference type="AlphaFoldDB" id="A0A399LYN3"/>
<dbReference type="Gene3D" id="3.40.30.10">
    <property type="entry name" value="Glutaredoxin"/>
    <property type="match status" value="1"/>
</dbReference>
<dbReference type="SUPFAM" id="SSF52833">
    <property type="entry name" value="Thioredoxin-like"/>
    <property type="match status" value="1"/>
</dbReference>
<proteinExistence type="predicted"/>
<evidence type="ECO:0000313" key="3">
    <source>
        <dbReference type="Proteomes" id="UP000265875"/>
    </source>
</evidence>
<evidence type="ECO:0000313" key="2">
    <source>
        <dbReference type="EMBL" id="RII74359.1"/>
    </source>
</evidence>
<dbReference type="InterPro" id="IPR001853">
    <property type="entry name" value="DSBA-like_thioredoxin_dom"/>
</dbReference>
<organism evidence="2 3">
    <name type="scientific">Pseudomonas monteilii</name>
    <dbReference type="NCBI Taxonomy" id="76759"/>
    <lineage>
        <taxon>Bacteria</taxon>
        <taxon>Pseudomonadati</taxon>
        <taxon>Pseudomonadota</taxon>
        <taxon>Gammaproteobacteria</taxon>
        <taxon>Pseudomonadales</taxon>
        <taxon>Pseudomonadaceae</taxon>
        <taxon>Pseudomonas</taxon>
    </lineage>
</organism>
<accession>A0A399LYN3</accession>
<gene>
    <name evidence="2" type="ORF">D0894_27310</name>
</gene>
<dbReference type="InterPro" id="IPR036249">
    <property type="entry name" value="Thioredoxin-like_sf"/>
</dbReference>
<evidence type="ECO:0000259" key="1">
    <source>
        <dbReference type="Pfam" id="PF01323"/>
    </source>
</evidence>
<dbReference type="CDD" id="cd03024">
    <property type="entry name" value="DsbA_FrnE"/>
    <property type="match status" value="1"/>
</dbReference>
<dbReference type="PANTHER" id="PTHR13887:SF41">
    <property type="entry name" value="THIOREDOXIN SUPERFAMILY PROTEIN"/>
    <property type="match status" value="1"/>
</dbReference>
<dbReference type="GO" id="GO:0016491">
    <property type="term" value="F:oxidoreductase activity"/>
    <property type="evidence" value="ECO:0007669"/>
    <property type="project" value="InterPro"/>
</dbReference>
<dbReference type="EMBL" id="QWLL01000064">
    <property type="protein sequence ID" value="RII74359.1"/>
    <property type="molecule type" value="Genomic_DNA"/>
</dbReference>
<protein>
    <submittedName>
        <fullName evidence="2">DsbA family oxidoreductase</fullName>
    </submittedName>
</protein>